<reference evidence="2" key="1">
    <citation type="journal article" date="1997" name="Nucleic Acids Res.">
        <title>tRNAscan-SE: a program for improved detection of transfer RNA genes in genomic sequence.</title>
        <authorList>
            <person name="Lowe T.M."/>
            <person name="Eddy S.R."/>
        </authorList>
    </citation>
    <scope>NUCLEOTIDE SEQUENCE [LARGE SCALE GENOMIC DNA]</scope>
</reference>
<keyword evidence="1" id="KW-0732">Signal</keyword>
<reference evidence="3" key="3">
    <citation type="submission" date="2025-08" db="UniProtKB">
        <authorList>
            <consortium name="RefSeq"/>
        </authorList>
    </citation>
    <scope>IDENTIFICATION</scope>
    <source>
        <tissue evidence="3">Whole organism</tissue>
    </source>
</reference>
<evidence type="ECO:0000256" key="1">
    <source>
        <dbReference type="SAM" id="SignalP"/>
    </source>
</evidence>
<protein>
    <submittedName>
        <fullName evidence="3">Cecropin-like</fullName>
    </submittedName>
</protein>
<keyword evidence="2" id="KW-1185">Reference proteome</keyword>
<accession>A0ABM1Q320</accession>
<dbReference type="Proteomes" id="UP000694904">
    <property type="component" value="Chromosome 2"/>
</dbReference>
<gene>
    <name evidence="3" type="primary">LOC108621187</name>
</gene>
<dbReference type="RefSeq" id="XP_017873856.1">
    <property type="nucleotide sequence ID" value="XM_018018367.1"/>
</dbReference>
<sequence length="75" mass="8199">MKFYKIFIIVALILAISMRQSEAGLAGTTVTAITNIGQAIKNIYVAGWEKVKEVTNKVVSAIKARNGQPDTLRAY</sequence>
<name>A0ABM1Q320_DROAR</name>
<evidence type="ECO:0000313" key="3">
    <source>
        <dbReference type="RefSeq" id="XP_017873856.1"/>
    </source>
</evidence>
<feature type="signal peptide" evidence="1">
    <location>
        <begin position="1"/>
        <end position="23"/>
    </location>
</feature>
<reference evidence="2" key="2">
    <citation type="journal article" date="2016" name="G3 (Bethesda)">
        <title>Genome Evolution in Three Species of Cactophilic Drosophila.</title>
        <authorList>
            <person name="Sanchez-Flores A."/>
            <person name="Penazola F."/>
            <person name="Carpinteyro-Ponce J."/>
            <person name="Nazario-Yepiz N."/>
            <person name="Abreu-Goodger C."/>
            <person name="Machado C.A."/>
            <person name="Markow T.A."/>
        </authorList>
    </citation>
    <scope>NUCLEOTIDE SEQUENCE [LARGE SCALE GENOMIC DNA]</scope>
</reference>
<organism evidence="2 3">
    <name type="scientific">Drosophila arizonae</name>
    <name type="common">Fruit fly</name>
    <dbReference type="NCBI Taxonomy" id="7263"/>
    <lineage>
        <taxon>Eukaryota</taxon>
        <taxon>Metazoa</taxon>
        <taxon>Ecdysozoa</taxon>
        <taxon>Arthropoda</taxon>
        <taxon>Hexapoda</taxon>
        <taxon>Insecta</taxon>
        <taxon>Pterygota</taxon>
        <taxon>Neoptera</taxon>
        <taxon>Endopterygota</taxon>
        <taxon>Diptera</taxon>
        <taxon>Brachycera</taxon>
        <taxon>Muscomorpha</taxon>
        <taxon>Ephydroidea</taxon>
        <taxon>Drosophilidae</taxon>
        <taxon>Drosophila</taxon>
    </lineage>
</organism>
<dbReference type="GeneID" id="108621187"/>
<feature type="chain" id="PRO_5046058874" evidence="1">
    <location>
        <begin position="24"/>
        <end position="75"/>
    </location>
</feature>
<proteinExistence type="predicted"/>
<evidence type="ECO:0000313" key="2">
    <source>
        <dbReference type="Proteomes" id="UP000694904"/>
    </source>
</evidence>